<dbReference type="Proteomes" id="UP000725002">
    <property type="component" value="Unassembled WGS sequence"/>
</dbReference>
<dbReference type="AlphaFoldDB" id="A0A940IIJ8"/>
<accession>A0A940IIJ8</accession>
<organism evidence="2 3">
    <name type="scientific">Candidatus Cryptobacteroides avicola</name>
    <dbReference type="NCBI Taxonomy" id="2840757"/>
    <lineage>
        <taxon>Bacteria</taxon>
        <taxon>Pseudomonadati</taxon>
        <taxon>Bacteroidota</taxon>
        <taxon>Bacteroidia</taxon>
        <taxon>Bacteroidales</taxon>
        <taxon>Candidatus Cryptobacteroides</taxon>
    </lineage>
</organism>
<sequence length="77" mass="8903">MPRKRQNIIVSVWNFYADGFRNMTWGRPLWGLVILKIIILFAVLRVFFFQPVLSGKTDSEKSDFVGLRLTERAGGND</sequence>
<evidence type="ECO:0000313" key="3">
    <source>
        <dbReference type="Proteomes" id="UP000725002"/>
    </source>
</evidence>
<comment type="caution">
    <text evidence="2">The sequence shown here is derived from an EMBL/GenBank/DDBJ whole genome shotgun (WGS) entry which is preliminary data.</text>
</comment>
<keyword evidence="1" id="KW-0472">Membrane</keyword>
<reference evidence="2" key="1">
    <citation type="submission" date="2020-10" db="EMBL/GenBank/DDBJ databases">
        <authorList>
            <person name="Gilroy R."/>
        </authorList>
    </citation>
    <scope>NUCLEOTIDE SEQUENCE</scope>
    <source>
        <strain evidence="2">G3-8215</strain>
    </source>
</reference>
<dbReference type="InterPro" id="IPR027853">
    <property type="entry name" value="DUF4492"/>
</dbReference>
<dbReference type="Pfam" id="PF14899">
    <property type="entry name" value="DUF4492"/>
    <property type="match status" value="1"/>
</dbReference>
<evidence type="ECO:0000256" key="1">
    <source>
        <dbReference type="SAM" id="Phobius"/>
    </source>
</evidence>
<gene>
    <name evidence="2" type="ORF">IAB75_07195</name>
</gene>
<protein>
    <submittedName>
        <fullName evidence="2">DUF4492 domain-containing protein</fullName>
    </submittedName>
</protein>
<keyword evidence="1" id="KW-1133">Transmembrane helix</keyword>
<feature type="transmembrane region" description="Helical" evidence="1">
    <location>
        <begin position="29"/>
        <end position="48"/>
    </location>
</feature>
<reference evidence="2" key="2">
    <citation type="journal article" date="2021" name="PeerJ">
        <title>Extensive microbial diversity within the chicken gut microbiome revealed by metagenomics and culture.</title>
        <authorList>
            <person name="Gilroy R."/>
            <person name="Ravi A."/>
            <person name="Getino M."/>
            <person name="Pursley I."/>
            <person name="Horton D.L."/>
            <person name="Alikhan N.F."/>
            <person name="Baker D."/>
            <person name="Gharbi K."/>
            <person name="Hall N."/>
            <person name="Watson M."/>
            <person name="Adriaenssens E.M."/>
            <person name="Foster-Nyarko E."/>
            <person name="Jarju S."/>
            <person name="Secka A."/>
            <person name="Antonio M."/>
            <person name="Oren A."/>
            <person name="Chaudhuri R.R."/>
            <person name="La Ragione R."/>
            <person name="Hildebrand F."/>
            <person name="Pallen M.J."/>
        </authorList>
    </citation>
    <scope>NUCLEOTIDE SEQUENCE</scope>
    <source>
        <strain evidence="2">G3-8215</strain>
    </source>
</reference>
<evidence type="ECO:0000313" key="2">
    <source>
        <dbReference type="EMBL" id="MBO8483881.1"/>
    </source>
</evidence>
<dbReference type="EMBL" id="JADILV010000047">
    <property type="protein sequence ID" value="MBO8483881.1"/>
    <property type="molecule type" value="Genomic_DNA"/>
</dbReference>
<proteinExistence type="predicted"/>
<name>A0A940IIJ8_9BACT</name>
<keyword evidence="1" id="KW-0812">Transmembrane</keyword>